<dbReference type="Proteomes" id="UP000243579">
    <property type="component" value="Unassembled WGS sequence"/>
</dbReference>
<evidence type="ECO:0000313" key="4">
    <source>
        <dbReference type="EMBL" id="OQR83040.1"/>
    </source>
</evidence>
<keyword evidence="1" id="KW-0106">Calcium</keyword>
<dbReference type="EMBL" id="JNBR01002404">
    <property type="protein sequence ID" value="OQR83040.1"/>
    <property type="molecule type" value="Genomic_DNA"/>
</dbReference>
<evidence type="ECO:0000313" key="5">
    <source>
        <dbReference type="Proteomes" id="UP000243579"/>
    </source>
</evidence>
<keyword evidence="5" id="KW-1185">Reference proteome</keyword>
<sequence length="708" mass="74506">GVTQGPGTEAPAPSSDVATAEPTTNCPTVTVAPVPEDQKSEAPSTQEPAVGDGISTAEPSASSPTTAPTPLATRSNLFQSLDTNANGELSLPEVLTYLKNLQNEALADIKQAATAAEAAVTERYIAKENCLATGFNELYPSSFITSDDELKAVLEWAEVNCGSIVPPSTLAPPPLPLQSKYSAADIVNYVTNTLEASTQFINCTQQGIALYPTNQQFSLDDVQILLYNVRHVCMVTAPTSPPTTFAPNTTIPTTYTPDQTTDSPTPTETTDAPTPADTTISPTPTETTEAPTPTETTEAPTPADTTVSPTPEVTTELPTTSWVSPPTPAPTNYEPSRQELLRDASQALVQIAGLSGSVTLDDATGIVANVESALEANVSTIWFNSESDRSIVLGYLGSYFTALDSCLGIGFAVFGQKSTVAPKNLAPLVSWVNTTCMSATTASFGSYDKNLDGFVSEAEVDEVIVAARDAALAQVGTSKTQFFAIRETYDQTLQCAAEAFGAIAKRPDHLLGAEEFVGFEAYMAQNCVKVTPDTDVSGAPTAVQLGANSSYATALAVFSANERRDLALALSLNALKTQVIEDHYLLLKSCYADAWTTVGPSPYAALLANVTSCMVAASTGVPEDLLVLPKPDFVALVKQAFQDRIDALKAANAAKRAEIAANEALINAINNCIASSVDQVANGLDRIPQRELPHAKELTYDCYTSAAP</sequence>
<dbReference type="GO" id="GO:0005509">
    <property type="term" value="F:calcium ion binding"/>
    <property type="evidence" value="ECO:0007669"/>
    <property type="project" value="InterPro"/>
</dbReference>
<feature type="compositionally biased region" description="Low complexity" evidence="2">
    <location>
        <begin position="55"/>
        <end position="72"/>
    </location>
</feature>
<dbReference type="AlphaFoldDB" id="A0A1V9YBE0"/>
<dbReference type="InterPro" id="IPR002048">
    <property type="entry name" value="EF_hand_dom"/>
</dbReference>
<feature type="compositionally biased region" description="Low complexity" evidence="2">
    <location>
        <begin position="243"/>
        <end position="321"/>
    </location>
</feature>
<accession>A0A1V9YBE0</accession>
<dbReference type="PROSITE" id="PS00018">
    <property type="entry name" value="EF_HAND_1"/>
    <property type="match status" value="1"/>
</dbReference>
<dbReference type="STRING" id="1202772.A0A1V9YBE0"/>
<protein>
    <recommendedName>
        <fullName evidence="3">EF-hand domain-containing protein</fullName>
    </recommendedName>
</protein>
<feature type="domain" description="EF-hand" evidence="3">
    <location>
        <begin position="69"/>
        <end position="104"/>
    </location>
</feature>
<feature type="region of interest" description="Disordered" evidence="2">
    <location>
        <begin position="243"/>
        <end position="333"/>
    </location>
</feature>
<evidence type="ECO:0000256" key="2">
    <source>
        <dbReference type="SAM" id="MobiDB-lite"/>
    </source>
</evidence>
<evidence type="ECO:0000259" key="3">
    <source>
        <dbReference type="PROSITE" id="PS50222"/>
    </source>
</evidence>
<dbReference type="SUPFAM" id="SSF47473">
    <property type="entry name" value="EF-hand"/>
    <property type="match status" value="1"/>
</dbReference>
<dbReference type="InterPro" id="IPR011992">
    <property type="entry name" value="EF-hand-dom_pair"/>
</dbReference>
<evidence type="ECO:0000256" key="1">
    <source>
        <dbReference type="ARBA" id="ARBA00022837"/>
    </source>
</evidence>
<organism evidence="4 5">
    <name type="scientific">Achlya hypogyna</name>
    <name type="common">Oomycete</name>
    <name type="synonym">Protoachlya hypogyna</name>
    <dbReference type="NCBI Taxonomy" id="1202772"/>
    <lineage>
        <taxon>Eukaryota</taxon>
        <taxon>Sar</taxon>
        <taxon>Stramenopiles</taxon>
        <taxon>Oomycota</taxon>
        <taxon>Saprolegniomycetes</taxon>
        <taxon>Saprolegniales</taxon>
        <taxon>Achlyaceae</taxon>
        <taxon>Achlya</taxon>
    </lineage>
</organism>
<name>A0A1V9YBE0_ACHHY</name>
<proteinExistence type="predicted"/>
<dbReference type="InterPro" id="IPR018247">
    <property type="entry name" value="EF_Hand_1_Ca_BS"/>
</dbReference>
<dbReference type="PROSITE" id="PS50222">
    <property type="entry name" value="EF_HAND_2"/>
    <property type="match status" value="1"/>
</dbReference>
<gene>
    <name evidence="4" type="ORF">ACHHYP_15191</name>
</gene>
<dbReference type="OrthoDB" id="77641at2759"/>
<comment type="caution">
    <text evidence="4">The sequence shown here is derived from an EMBL/GenBank/DDBJ whole genome shotgun (WGS) entry which is preliminary data.</text>
</comment>
<feature type="region of interest" description="Disordered" evidence="2">
    <location>
        <begin position="1"/>
        <end position="72"/>
    </location>
</feature>
<feature type="non-terminal residue" evidence="4">
    <location>
        <position position="1"/>
    </location>
</feature>
<reference evidence="4 5" key="1">
    <citation type="journal article" date="2014" name="Genome Biol. Evol.">
        <title>The secreted proteins of Achlya hypogyna and Thraustotheca clavata identify the ancestral oomycete secretome and reveal gene acquisitions by horizontal gene transfer.</title>
        <authorList>
            <person name="Misner I."/>
            <person name="Blouin N."/>
            <person name="Leonard G."/>
            <person name="Richards T.A."/>
            <person name="Lane C.E."/>
        </authorList>
    </citation>
    <scope>NUCLEOTIDE SEQUENCE [LARGE SCALE GENOMIC DNA]</scope>
    <source>
        <strain evidence="4 5">ATCC 48635</strain>
    </source>
</reference>